<evidence type="ECO:0000256" key="7">
    <source>
        <dbReference type="ARBA" id="ARBA00023146"/>
    </source>
</evidence>
<proteinExistence type="inferred from homology"/>
<dbReference type="GO" id="GO:0005829">
    <property type="term" value="C:cytosol"/>
    <property type="evidence" value="ECO:0007669"/>
    <property type="project" value="TreeGrafter"/>
</dbReference>
<evidence type="ECO:0000256" key="3">
    <source>
        <dbReference type="ARBA" id="ARBA00022598"/>
    </source>
</evidence>
<evidence type="ECO:0000256" key="1">
    <source>
        <dbReference type="ARBA" id="ARBA00005594"/>
    </source>
</evidence>
<dbReference type="Gene3D" id="2.40.240.10">
    <property type="entry name" value="Ribosomal Protein L25, Chain P"/>
    <property type="match status" value="2"/>
</dbReference>
<dbReference type="InterPro" id="IPR004514">
    <property type="entry name" value="Gln-tRNA-synth"/>
</dbReference>
<keyword evidence="7 9" id="KW-0030">Aminoacyl-tRNA synthetase</keyword>
<sequence length="633" mass="71339">MEDAVAQTTEAAVKLVLDGETGEMVTRNELKKRTQKRVRKAAQQQARAQKTEATSDAPTRRATVDEASPLDADAMFKQGFLADVFKEHPVKPVVTRFPPEPNGYLHLGHAKAIAIDFGLAKYHGGRTILRFDDTNPDEEDEVYFEWIIKIIQWLGFTPDAVTHSSDNFQKLYELAIELIRKGKAYICHCDEDEIKLQRGGKDGKEGPRFRCHHAGQDMETNLTKFRDMHDGKYKPRSAFLRMKQDISSGNPQMWDLAAYRIPTKGKQHVRAPDWKIFPTYDFAHCLCDSLEGITHSLCTTEFVMSRESYEWLNKSLEVYEPMQREFGKSNLDAAGTIMSKRMLKTLVENKLVAGWDDPRLYTLIAIKRRGIPPGAVLSFISELGVTTARTIIPVARFEQTVRRYLEYTVPRVMLVLDPVPVTIEGLEDELTLDAPFSTKETSFGTHKVRFTRVIYIDRSDFREEDGKGYFRLAPGKAVGLLQAPYPIKATSFSKDETTGLVTSIAAVFDTEARPKTYIQWVPQGSAKVEARIYNQLFQSDDPSAVDGGFLNDINPNSKVIYKNALIEAGLDQVRQRAPWPASAGETTGTSGPESVRFQAMRVGYFAMDSDSSEDKLVLNRIVSLKEDSGKSYE</sequence>
<evidence type="ECO:0000256" key="10">
    <source>
        <dbReference type="SAM" id="MobiDB-lite"/>
    </source>
</evidence>
<name>T5AJQ3_OPHSC</name>
<evidence type="ECO:0000256" key="4">
    <source>
        <dbReference type="ARBA" id="ARBA00022741"/>
    </source>
</evidence>
<dbReference type="SUPFAM" id="SSF52374">
    <property type="entry name" value="Nucleotidylyl transferase"/>
    <property type="match status" value="1"/>
</dbReference>
<keyword evidence="5 9" id="KW-0067">ATP-binding</keyword>
<evidence type="ECO:0000313" key="14">
    <source>
        <dbReference type="EMBL" id="EQL02616.1"/>
    </source>
</evidence>
<dbReference type="PROSITE" id="PS00178">
    <property type="entry name" value="AA_TRNA_LIGASE_I"/>
    <property type="match status" value="1"/>
</dbReference>
<feature type="domain" description="tRNA synthetases class I (E and Q) anti-codon binding" evidence="13">
    <location>
        <begin position="518"/>
        <end position="574"/>
    </location>
</feature>
<comment type="catalytic activity">
    <reaction evidence="8">
        <text>tRNA(Gln) + L-glutamine + ATP = L-glutaminyl-tRNA(Gln) + AMP + diphosphate</text>
        <dbReference type="Rhea" id="RHEA:20121"/>
        <dbReference type="Rhea" id="RHEA-COMP:9662"/>
        <dbReference type="Rhea" id="RHEA-COMP:9681"/>
        <dbReference type="ChEBI" id="CHEBI:30616"/>
        <dbReference type="ChEBI" id="CHEBI:33019"/>
        <dbReference type="ChEBI" id="CHEBI:58359"/>
        <dbReference type="ChEBI" id="CHEBI:78442"/>
        <dbReference type="ChEBI" id="CHEBI:78521"/>
        <dbReference type="ChEBI" id="CHEBI:456215"/>
        <dbReference type="EC" id="6.1.1.18"/>
    </reaction>
</comment>
<evidence type="ECO:0000259" key="11">
    <source>
        <dbReference type="Pfam" id="PF00749"/>
    </source>
</evidence>
<evidence type="ECO:0000256" key="9">
    <source>
        <dbReference type="RuleBase" id="RU363037"/>
    </source>
</evidence>
<dbReference type="InterPro" id="IPR014729">
    <property type="entry name" value="Rossmann-like_a/b/a_fold"/>
</dbReference>
<dbReference type="Pfam" id="PF03950">
    <property type="entry name" value="tRNA-synt_1c_C"/>
    <property type="match status" value="1"/>
</dbReference>
<dbReference type="InterPro" id="IPR050132">
    <property type="entry name" value="Gln/Glu-tRNA_Ligase"/>
</dbReference>
<accession>T5AJQ3</accession>
<evidence type="ECO:0000256" key="2">
    <source>
        <dbReference type="ARBA" id="ARBA00012836"/>
    </source>
</evidence>
<dbReference type="GO" id="GO:0005524">
    <property type="term" value="F:ATP binding"/>
    <property type="evidence" value="ECO:0007669"/>
    <property type="project" value="UniProtKB-KW"/>
</dbReference>
<dbReference type="FunFam" id="2.40.240.10:FF:000015">
    <property type="entry name" value="Glutaminyl-tRNA synthetase"/>
    <property type="match status" value="1"/>
</dbReference>
<reference evidence="14 15" key="1">
    <citation type="journal article" date="2013" name="Chin. Sci. Bull.">
        <title>Genome survey uncovers the secrets of sex and lifestyle in caterpillar fungus.</title>
        <authorList>
            <person name="Hu X."/>
            <person name="Zhang Y."/>
            <person name="Xiao G."/>
            <person name="Zheng P."/>
            <person name="Xia Y."/>
            <person name="Zhang X."/>
            <person name="St Leger R.J."/>
            <person name="Liu X."/>
            <person name="Wang C."/>
        </authorList>
    </citation>
    <scope>NUCLEOTIDE SEQUENCE [LARGE SCALE GENOMIC DNA]</scope>
    <source>
        <strain evidence="15">Co18 / CGMCC 3.14243</strain>
        <tissue evidence="14">Fruit-body</tissue>
    </source>
</reference>
<dbReference type="Proteomes" id="UP000019374">
    <property type="component" value="Unassembled WGS sequence"/>
</dbReference>
<dbReference type="Pfam" id="PF20974">
    <property type="entry name" value="tRNA-synt_1c_C2"/>
    <property type="match status" value="1"/>
</dbReference>
<dbReference type="FunFam" id="3.40.50.620:FF:000183">
    <property type="entry name" value="Glutaminyl-tRNA synthetase"/>
    <property type="match status" value="1"/>
</dbReference>
<evidence type="ECO:0000256" key="8">
    <source>
        <dbReference type="ARBA" id="ARBA00048270"/>
    </source>
</evidence>
<dbReference type="PRINTS" id="PR00987">
    <property type="entry name" value="TRNASYNTHGLU"/>
</dbReference>
<dbReference type="NCBIfam" id="TIGR00440">
    <property type="entry name" value="glnS"/>
    <property type="match status" value="1"/>
</dbReference>
<evidence type="ECO:0000259" key="12">
    <source>
        <dbReference type="Pfam" id="PF03950"/>
    </source>
</evidence>
<dbReference type="EC" id="6.1.1.18" evidence="2"/>
<dbReference type="InterPro" id="IPR049437">
    <property type="entry name" value="tRNA-synt_1c_C2"/>
</dbReference>
<dbReference type="HOGENOM" id="CLU_001882_2_3_1"/>
<dbReference type="FunFam" id="2.40.240.10:FF:000007">
    <property type="entry name" value="Glutamine--tRNA ligase"/>
    <property type="match status" value="1"/>
</dbReference>
<keyword evidence="3 9" id="KW-0436">Ligase</keyword>
<dbReference type="InterPro" id="IPR020058">
    <property type="entry name" value="Glu/Gln-tRNA-synth_Ib_cat-dom"/>
</dbReference>
<dbReference type="InterPro" id="IPR001412">
    <property type="entry name" value="aa-tRNA-synth_I_CS"/>
</dbReference>
<dbReference type="GO" id="GO:0006425">
    <property type="term" value="P:glutaminyl-tRNA aminoacylation"/>
    <property type="evidence" value="ECO:0007669"/>
    <property type="project" value="InterPro"/>
</dbReference>
<organism evidence="14 15">
    <name type="scientific">Ophiocordyceps sinensis (strain Co18 / CGMCC 3.14243)</name>
    <name type="common">Yarsagumba caterpillar fungus</name>
    <name type="synonym">Hirsutella sinensis</name>
    <dbReference type="NCBI Taxonomy" id="911162"/>
    <lineage>
        <taxon>Eukaryota</taxon>
        <taxon>Fungi</taxon>
        <taxon>Dikarya</taxon>
        <taxon>Ascomycota</taxon>
        <taxon>Pezizomycotina</taxon>
        <taxon>Sordariomycetes</taxon>
        <taxon>Hypocreomycetidae</taxon>
        <taxon>Hypocreales</taxon>
        <taxon>Ophiocordycipitaceae</taxon>
        <taxon>Ophiocordyceps</taxon>
    </lineage>
</organism>
<keyword evidence="4 9" id="KW-0547">Nucleotide-binding</keyword>
<comment type="similarity">
    <text evidence="1 9">Belongs to the class-I aminoacyl-tRNA synthetase family.</text>
</comment>
<dbReference type="AlphaFoldDB" id="T5AJQ3"/>
<keyword evidence="6 9" id="KW-0648">Protein biosynthesis</keyword>
<protein>
    <recommendedName>
        <fullName evidence="2">glutamine--tRNA ligase</fullName>
        <ecNumber evidence="2">6.1.1.18</ecNumber>
    </recommendedName>
</protein>
<dbReference type="InterPro" id="IPR020059">
    <property type="entry name" value="Glu/Gln-tRNA-synth_Ib_codon-bd"/>
</dbReference>
<dbReference type="eggNOG" id="KOG1148">
    <property type="taxonomic scope" value="Eukaryota"/>
</dbReference>
<feature type="compositionally biased region" description="Low complexity" evidence="10">
    <location>
        <begin position="41"/>
        <end position="54"/>
    </location>
</feature>
<dbReference type="Pfam" id="PF00749">
    <property type="entry name" value="tRNA-synt_1c"/>
    <property type="match status" value="1"/>
</dbReference>
<dbReference type="GO" id="GO:0004819">
    <property type="term" value="F:glutamine-tRNA ligase activity"/>
    <property type="evidence" value="ECO:0007669"/>
    <property type="project" value="UniProtKB-EC"/>
</dbReference>
<evidence type="ECO:0000256" key="6">
    <source>
        <dbReference type="ARBA" id="ARBA00022917"/>
    </source>
</evidence>
<gene>
    <name evidence="14" type="ORF">OCS_01679</name>
</gene>
<dbReference type="PANTHER" id="PTHR43097">
    <property type="entry name" value="GLUTAMINE-TRNA LIGASE"/>
    <property type="match status" value="1"/>
</dbReference>
<feature type="domain" description="Glutamyl/glutaminyl-tRNA synthetase class Ib catalytic" evidence="11">
    <location>
        <begin position="93"/>
        <end position="405"/>
    </location>
</feature>
<dbReference type="EMBL" id="KE652292">
    <property type="protein sequence ID" value="EQL02616.1"/>
    <property type="molecule type" value="Genomic_DNA"/>
</dbReference>
<evidence type="ECO:0000313" key="15">
    <source>
        <dbReference type="Proteomes" id="UP000019374"/>
    </source>
</evidence>
<dbReference type="OrthoDB" id="10250478at2759"/>
<dbReference type="InterPro" id="IPR000924">
    <property type="entry name" value="Glu/Gln-tRNA-synth"/>
</dbReference>
<dbReference type="Gene3D" id="3.40.50.620">
    <property type="entry name" value="HUPs"/>
    <property type="match status" value="1"/>
</dbReference>
<evidence type="ECO:0000259" key="13">
    <source>
        <dbReference type="Pfam" id="PF20974"/>
    </source>
</evidence>
<dbReference type="InterPro" id="IPR011035">
    <property type="entry name" value="Ribosomal_bL25/Gln-tRNA_synth"/>
</dbReference>
<dbReference type="InterPro" id="IPR020056">
    <property type="entry name" value="Rbsml_bL25/Gln-tRNA_synth_N"/>
</dbReference>
<feature type="region of interest" description="Disordered" evidence="10">
    <location>
        <begin position="26"/>
        <end position="68"/>
    </location>
</feature>
<dbReference type="SUPFAM" id="SSF50715">
    <property type="entry name" value="Ribosomal protein L25-like"/>
    <property type="match status" value="1"/>
</dbReference>
<evidence type="ECO:0000256" key="5">
    <source>
        <dbReference type="ARBA" id="ARBA00022840"/>
    </source>
</evidence>
<dbReference type="PANTHER" id="PTHR43097:SF4">
    <property type="entry name" value="GLUTAMINE--TRNA LIGASE"/>
    <property type="match status" value="1"/>
</dbReference>
<feature type="domain" description="Glutamyl/glutaminyl-tRNA synthetase class Ib anti-codon binding" evidence="12">
    <location>
        <begin position="410"/>
        <end position="506"/>
    </location>
</feature>